<dbReference type="CDD" id="cd04496">
    <property type="entry name" value="SSB_OBF"/>
    <property type="match status" value="1"/>
</dbReference>
<evidence type="ECO:0000313" key="5">
    <source>
        <dbReference type="Proteomes" id="UP001595696"/>
    </source>
</evidence>
<evidence type="ECO:0000313" key="4">
    <source>
        <dbReference type="EMBL" id="MFC3966341.1"/>
    </source>
</evidence>
<accession>A0ABV8E1Z1</accession>
<feature type="compositionally biased region" description="Basic and acidic residues" evidence="3">
    <location>
        <begin position="118"/>
        <end position="127"/>
    </location>
</feature>
<keyword evidence="1 2" id="KW-0238">DNA-binding</keyword>
<dbReference type="Pfam" id="PF00436">
    <property type="entry name" value="SSB"/>
    <property type="match status" value="1"/>
</dbReference>
<dbReference type="GO" id="GO:0003677">
    <property type="term" value="F:DNA binding"/>
    <property type="evidence" value="ECO:0007669"/>
    <property type="project" value="UniProtKB-KW"/>
</dbReference>
<dbReference type="InterPro" id="IPR000424">
    <property type="entry name" value="Primosome_PriB/ssb"/>
</dbReference>
<name>A0ABV8E1Z1_9NOCA</name>
<dbReference type="Proteomes" id="UP001595696">
    <property type="component" value="Unassembled WGS sequence"/>
</dbReference>
<comment type="caution">
    <text evidence="4">The sequence shown here is derived from an EMBL/GenBank/DDBJ whole genome shotgun (WGS) entry which is preliminary data.</text>
</comment>
<dbReference type="PROSITE" id="PS50935">
    <property type="entry name" value="SSB"/>
    <property type="match status" value="1"/>
</dbReference>
<evidence type="ECO:0000256" key="2">
    <source>
        <dbReference type="PROSITE-ProRule" id="PRU00252"/>
    </source>
</evidence>
<dbReference type="EMBL" id="JBHSAX010000033">
    <property type="protein sequence ID" value="MFC3966341.1"/>
    <property type="molecule type" value="Genomic_DNA"/>
</dbReference>
<dbReference type="InterPro" id="IPR012340">
    <property type="entry name" value="NA-bd_OB-fold"/>
</dbReference>
<proteinExistence type="predicted"/>
<feature type="region of interest" description="Disordered" evidence="3">
    <location>
        <begin position="118"/>
        <end position="179"/>
    </location>
</feature>
<dbReference type="SUPFAM" id="SSF50249">
    <property type="entry name" value="Nucleic acid-binding proteins"/>
    <property type="match status" value="1"/>
</dbReference>
<evidence type="ECO:0000256" key="1">
    <source>
        <dbReference type="ARBA" id="ARBA00023125"/>
    </source>
</evidence>
<dbReference type="Gene3D" id="2.40.50.140">
    <property type="entry name" value="Nucleic acid-binding proteins"/>
    <property type="match status" value="1"/>
</dbReference>
<evidence type="ECO:0000256" key="3">
    <source>
        <dbReference type="SAM" id="MobiDB-lite"/>
    </source>
</evidence>
<keyword evidence="5" id="KW-1185">Reference proteome</keyword>
<sequence length="179" mass="19516">MYEAMATVAGTVVTHPAKRELANGEPVITFRVASNSRRFDQASGEWVDNGTLFLTVSCWRRLVSGVHASIRRGDPVLVHGQLRTHEYRAKDGVERRDLEMRAVAIGPDLARCTAAITRRAERPKPDPGESEAATEPMPEARVAPRELPEAADGPFPERGVRSGTVSRPGPTRIAEPVDA</sequence>
<gene>
    <name evidence="4" type="ORF">ACFO0B_30520</name>
</gene>
<organism evidence="4 5">
    <name type="scientific">Nocardia jiangsuensis</name>
    <dbReference type="NCBI Taxonomy" id="1691563"/>
    <lineage>
        <taxon>Bacteria</taxon>
        <taxon>Bacillati</taxon>
        <taxon>Actinomycetota</taxon>
        <taxon>Actinomycetes</taxon>
        <taxon>Mycobacteriales</taxon>
        <taxon>Nocardiaceae</taxon>
        <taxon>Nocardia</taxon>
    </lineage>
</organism>
<protein>
    <submittedName>
        <fullName evidence="4">Single-stranded DNA-binding protein</fullName>
    </submittedName>
</protein>
<reference evidence="5" key="1">
    <citation type="journal article" date="2019" name="Int. J. Syst. Evol. Microbiol.">
        <title>The Global Catalogue of Microorganisms (GCM) 10K type strain sequencing project: providing services to taxonomists for standard genome sequencing and annotation.</title>
        <authorList>
            <consortium name="The Broad Institute Genomics Platform"/>
            <consortium name="The Broad Institute Genome Sequencing Center for Infectious Disease"/>
            <person name="Wu L."/>
            <person name="Ma J."/>
        </authorList>
    </citation>
    <scope>NUCLEOTIDE SEQUENCE [LARGE SCALE GENOMIC DNA]</scope>
    <source>
        <strain evidence="5">CGMCC 4.7330</strain>
    </source>
</reference>
<dbReference type="RefSeq" id="WP_378616954.1">
    <property type="nucleotide sequence ID" value="NZ_JBHSAX010000033.1"/>
</dbReference>